<evidence type="ECO:0000256" key="4">
    <source>
        <dbReference type="ARBA" id="ARBA00023136"/>
    </source>
</evidence>
<evidence type="ECO:0000256" key="1">
    <source>
        <dbReference type="ARBA" id="ARBA00004141"/>
    </source>
</evidence>
<proteinExistence type="inferred from homology"/>
<comment type="subcellular location">
    <subcellularLocation>
        <location evidence="1">Membrane</location>
        <topology evidence="1">Multi-pass membrane protein</topology>
    </subcellularLocation>
</comment>
<evidence type="ECO:0000256" key="3">
    <source>
        <dbReference type="ARBA" id="ARBA00022989"/>
    </source>
</evidence>
<dbReference type="EMBL" id="DVMO01000140">
    <property type="protein sequence ID" value="HIU28493.1"/>
    <property type="molecule type" value="Genomic_DNA"/>
</dbReference>
<dbReference type="Proteomes" id="UP000824091">
    <property type="component" value="Unassembled WGS sequence"/>
</dbReference>
<protein>
    <submittedName>
        <fullName evidence="7">Formate/nitrite transporter family protein</fullName>
    </submittedName>
</protein>
<dbReference type="PANTHER" id="PTHR30520:SF6">
    <property type="entry name" value="FORMATE_NITRATE FAMILY TRANSPORTER (EUROFUNG)"/>
    <property type="match status" value="1"/>
</dbReference>
<dbReference type="GO" id="GO:0015499">
    <property type="term" value="F:formate transmembrane transporter activity"/>
    <property type="evidence" value="ECO:0007669"/>
    <property type="project" value="TreeGrafter"/>
</dbReference>
<feature type="transmembrane region" description="Helical" evidence="6">
    <location>
        <begin position="107"/>
        <end position="133"/>
    </location>
</feature>
<evidence type="ECO:0000313" key="7">
    <source>
        <dbReference type="EMBL" id="HIU28493.1"/>
    </source>
</evidence>
<evidence type="ECO:0000256" key="2">
    <source>
        <dbReference type="ARBA" id="ARBA00022692"/>
    </source>
</evidence>
<dbReference type="Pfam" id="PF01226">
    <property type="entry name" value="Form_Nir_trans"/>
    <property type="match status" value="1"/>
</dbReference>
<dbReference type="InterPro" id="IPR000292">
    <property type="entry name" value="For/NO2_transpt"/>
</dbReference>
<keyword evidence="2 6" id="KW-0812">Transmembrane</keyword>
<reference evidence="7" key="2">
    <citation type="journal article" date="2021" name="PeerJ">
        <title>Extensive microbial diversity within the chicken gut microbiome revealed by metagenomics and culture.</title>
        <authorList>
            <person name="Gilroy R."/>
            <person name="Ravi A."/>
            <person name="Getino M."/>
            <person name="Pursley I."/>
            <person name="Horton D.L."/>
            <person name="Alikhan N.F."/>
            <person name="Baker D."/>
            <person name="Gharbi K."/>
            <person name="Hall N."/>
            <person name="Watson M."/>
            <person name="Adriaenssens E.M."/>
            <person name="Foster-Nyarko E."/>
            <person name="Jarju S."/>
            <person name="Secka A."/>
            <person name="Antonio M."/>
            <person name="Oren A."/>
            <person name="Chaudhuri R.R."/>
            <person name="La Ragione R."/>
            <person name="Hildebrand F."/>
            <person name="Pallen M.J."/>
        </authorList>
    </citation>
    <scope>NUCLEOTIDE SEQUENCE</scope>
    <source>
        <strain evidence="7">11300</strain>
    </source>
</reference>
<sequence>MNHLKPAEILETLTETGVGKANGSFIHLFTLGIMAGAYIAFAGAASNMAAFNLLLDDSSYGLGRVLAATVFTGGLILVTLAGAELFTGNSLMTIALAGKRITLTQMIRNWAIVYIANLMGSIIIAFLIFNTGIFSSGGDMLGTLTVKTGAAKVSMTFLQCFLSGILCNWLVCLAVWCTAGASSTAGKAAAAFFPIWLFATGGYEHCVANMYFIPAAIFASSNGTFAALSGAGPEALSNLTWQGMFLGNILPVTLGNLSGGIIFVAMGYWIAIKGGRG</sequence>
<comment type="similarity">
    <text evidence="5">Belongs to the FNT transporter (TC 1.A.16) family.</text>
</comment>
<evidence type="ECO:0000256" key="6">
    <source>
        <dbReference type="SAM" id="Phobius"/>
    </source>
</evidence>
<feature type="transmembrane region" description="Helical" evidence="6">
    <location>
        <begin position="153"/>
        <end position="176"/>
    </location>
</feature>
<gene>
    <name evidence="7" type="ORF">IAD16_08955</name>
</gene>
<feature type="transmembrane region" description="Helical" evidence="6">
    <location>
        <begin position="25"/>
        <end position="45"/>
    </location>
</feature>
<keyword evidence="3 6" id="KW-1133">Transmembrane helix</keyword>
<feature type="transmembrane region" description="Helical" evidence="6">
    <location>
        <begin position="65"/>
        <end position="86"/>
    </location>
</feature>
<feature type="transmembrane region" description="Helical" evidence="6">
    <location>
        <begin position="249"/>
        <end position="271"/>
    </location>
</feature>
<keyword evidence="4 6" id="KW-0472">Membrane</keyword>
<accession>A0A9D1L9S4</accession>
<dbReference type="Gene3D" id="1.20.1080.10">
    <property type="entry name" value="Glycerol uptake facilitator protein"/>
    <property type="match status" value="1"/>
</dbReference>
<dbReference type="GO" id="GO:0005886">
    <property type="term" value="C:plasma membrane"/>
    <property type="evidence" value="ECO:0007669"/>
    <property type="project" value="TreeGrafter"/>
</dbReference>
<dbReference type="InterPro" id="IPR023271">
    <property type="entry name" value="Aquaporin-like"/>
</dbReference>
<dbReference type="PANTHER" id="PTHR30520">
    <property type="entry name" value="FORMATE TRANSPORTER-RELATED"/>
    <property type="match status" value="1"/>
</dbReference>
<dbReference type="PROSITE" id="PS01006">
    <property type="entry name" value="FORMATE_NITRITE_TP_2"/>
    <property type="match status" value="1"/>
</dbReference>
<evidence type="ECO:0000256" key="5">
    <source>
        <dbReference type="ARBA" id="ARBA00049660"/>
    </source>
</evidence>
<evidence type="ECO:0000313" key="8">
    <source>
        <dbReference type="Proteomes" id="UP000824091"/>
    </source>
</evidence>
<dbReference type="InterPro" id="IPR024002">
    <property type="entry name" value="For/NO2_transpt_CS"/>
</dbReference>
<comment type="caution">
    <text evidence="7">The sequence shown here is derived from an EMBL/GenBank/DDBJ whole genome shotgun (WGS) entry which is preliminary data.</text>
</comment>
<organism evidence="7 8">
    <name type="scientific">Candidatus Fimisoma avicola</name>
    <dbReference type="NCBI Taxonomy" id="2840826"/>
    <lineage>
        <taxon>Bacteria</taxon>
        <taxon>Bacillati</taxon>
        <taxon>Bacillota</taxon>
        <taxon>Clostridia</taxon>
        <taxon>Eubacteriales</taxon>
        <taxon>Candidatus Fimisoma</taxon>
    </lineage>
</organism>
<name>A0A9D1L9S4_9FIRM</name>
<dbReference type="AlphaFoldDB" id="A0A9D1L9S4"/>
<reference evidence="7" key="1">
    <citation type="submission" date="2020-10" db="EMBL/GenBank/DDBJ databases">
        <authorList>
            <person name="Gilroy R."/>
        </authorList>
    </citation>
    <scope>NUCLEOTIDE SEQUENCE</scope>
    <source>
        <strain evidence="7">11300</strain>
    </source>
</reference>